<sequence>MIVFFNYNGNRFLWCKFFILSLKFFVMHIVLVQCSIHFSPDIEYVEFEKVQSD</sequence>
<organism evidence="1 2">
    <name type="scientific">Camellia lanceoleosa</name>
    <dbReference type="NCBI Taxonomy" id="1840588"/>
    <lineage>
        <taxon>Eukaryota</taxon>
        <taxon>Viridiplantae</taxon>
        <taxon>Streptophyta</taxon>
        <taxon>Embryophyta</taxon>
        <taxon>Tracheophyta</taxon>
        <taxon>Spermatophyta</taxon>
        <taxon>Magnoliopsida</taxon>
        <taxon>eudicotyledons</taxon>
        <taxon>Gunneridae</taxon>
        <taxon>Pentapetalae</taxon>
        <taxon>asterids</taxon>
        <taxon>Ericales</taxon>
        <taxon>Theaceae</taxon>
        <taxon>Camellia</taxon>
    </lineage>
</organism>
<name>A0ACC0IPY6_9ERIC</name>
<gene>
    <name evidence="1" type="ORF">LOK49_LG02G01496</name>
</gene>
<reference evidence="1 2" key="1">
    <citation type="journal article" date="2022" name="Plant J.">
        <title>Chromosome-level genome of Camellia lanceoleosa provides a valuable resource for understanding genome evolution and self-incompatibility.</title>
        <authorList>
            <person name="Gong W."/>
            <person name="Xiao S."/>
            <person name="Wang L."/>
            <person name="Liao Z."/>
            <person name="Chang Y."/>
            <person name="Mo W."/>
            <person name="Hu G."/>
            <person name="Li W."/>
            <person name="Zhao G."/>
            <person name="Zhu H."/>
            <person name="Hu X."/>
            <person name="Ji K."/>
            <person name="Xiang X."/>
            <person name="Song Q."/>
            <person name="Yuan D."/>
            <person name="Jin S."/>
            <person name="Zhang L."/>
        </authorList>
    </citation>
    <scope>NUCLEOTIDE SEQUENCE [LARGE SCALE GENOMIC DNA]</scope>
    <source>
        <strain evidence="1">SQ_2022a</strain>
    </source>
</reference>
<dbReference type="Proteomes" id="UP001060215">
    <property type="component" value="Chromosome 3"/>
</dbReference>
<keyword evidence="2" id="KW-1185">Reference proteome</keyword>
<protein>
    <submittedName>
        <fullName evidence="1">Uncharacterized protein</fullName>
    </submittedName>
</protein>
<comment type="caution">
    <text evidence="1">The sequence shown here is derived from an EMBL/GenBank/DDBJ whole genome shotgun (WGS) entry which is preliminary data.</text>
</comment>
<accession>A0ACC0IPY6</accession>
<evidence type="ECO:0000313" key="2">
    <source>
        <dbReference type="Proteomes" id="UP001060215"/>
    </source>
</evidence>
<dbReference type="EMBL" id="CM045760">
    <property type="protein sequence ID" value="KAI8027466.1"/>
    <property type="molecule type" value="Genomic_DNA"/>
</dbReference>
<evidence type="ECO:0000313" key="1">
    <source>
        <dbReference type="EMBL" id="KAI8027466.1"/>
    </source>
</evidence>
<proteinExistence type="predicted"/>